<sequence length="288" mass="29137">MPMSDRRPRRARRCLAALGMGAGVVILAITAGGLPPASGALEDVPETGQDGYLVLRADPYPAYFTGLTPGDRVTWTIETRLEGEPAGNLSLRLMGSGDLVDHTDGIRISVRSCTEPFATTKPEATCPGEETRLVETTRLADVGDPVGQGPDGGAQESGTDAGDPGAASGTWTLADLEADSPRYVMVTMGLPAEASWDDSLQGRTGDVGVGLYASGASAGPDAGPDTDPEPAPGTDPDADSGADGIPGAQTPMLRTGTVGLLFLAVAAGLVLVGVALAAGARRRSGGRA</sequence>
<protein>
    <submittedName>
        <fullName evidence="3">Uncharacterized protein</fullName>
    </submittedName>
</protein>
<feature type="compositionally biased region" description="Low complexity" evidence="1">
    <location>
        <begin position="213"/>
        <end position="225"/>
    </location>
</feature>
<evidence type="ECO:0000313" key="3">
    <source>
        <dbReference type="EMBL" id="GGO45260.1"/>
    </source>
</evidence>
<keyword evidence="2" id="KW-0472">Membrane</keyword>
<feature type="region of interest" description="Disordered" evidence="1">
    <location>
        <begin position="207"/>
        <end position="250"/>
    </location>
</feature>
<dbReference type="Proteomes" id="UP000642509">
    <property type="component" value="Unassembled WGS sequence"/>
</dbReference>
<evidence type="ECO:0000313" key="4">
    <source>
        <dbReference type="Proteomes" id="UP000642509"/>
    </source>
</evidence>
<name>A0ABQ2LZC6_9MICC</name>
<keyword evidence="2" id="KW-0812">Transmembrane</keyword>
<accession>A0ABQ2LZC6</accession>
<gene>
    <name evidence="3" type="ORF">GCM10010977_17600</name>
</gene>
<keyword evidence="4" id="KW-1185">Reference proteome</keyword>
<reference evidence="4" key="1">
    <citation type="journal article" date="2019" name="Int. J. Syst. Evol. Microbiol.">
        <title>The Global Catalogue of Microorganisms (GCM) 10K type strain sequencing project: providing services to taxonomists for standard genome sequencing and annotation.</title>
        <authorList>
            <consortium name="The Broad Institute Genomics Platform"/>
            <consortium name="The Broad Institute Genome Sequencing Center for Infectious Disease"/>
            <person name="Wu L."/>
            <person name="Ma J."/>
        </authorList>
    </citation>
    <scope>NUCLEOTIDE SEQUENCE [LARGE SCALE GENOMIC DNA]</scope>
    <source>
        <strain evidence="4">CGMCC 1.7064</strain>
    </source>
</reference>
<feature type="region of interest" description="Disordered" evidence="1">
    <location>
        <begin position="140"/>
        <end position="169"/>
    </location>
</feature>
<keyword evidence="2" id="KW-1133">Transmembrane helix</keyword>
<organism evidence="3 4">
    <name type="scientific">Citricoccus zhacaiensis</name>
    <dbReference type="NCBI Taxonomy" id="489142"/>
    <lineage>
        <taxon>Bacteria</taxon>
        <taxon>Bacillati</taxon>
        <taxon>Actinomycetota</taxon>
        <taxon>Actinomycetes</taxon>
        <taxon>Micrococcales</taxon>
        <taxon>Micrococcaceae</taxon>
        <taxon>Citricoccus</taxon>
    </lineage>
</organism>
<evidence type="ECO:0000256" key="2">
    <source>
        <dbReference type="SAM" id="Phobius"/>
    </source>
</evidence>
<dbReference type="EMBL" id="BMLQ01000004">
    <property type="protein sequence ID" value="GGO45260.1"/>
    <property type="molecule type" value="Genomic_DNA"/>
</dbReference>
<evidence type="ECO:0000256" key="1">
    <source>
        <dbReference type="SAM" id="MobiDB-lite"/>
    </source>
</evidence>
<comment type="caution">
    <text evidence="3">The sequence shown here is derived from an EMBL/GenBank/DDBJ whole genome shotgun (WGS) entry which is preliminary data.</text>
</comment>
<feature type="transmembrane region" description="Helical" evidence="2">
    <location>
        <begin position="258"/>
        <end position="280"/>
    </location>
</feature>
<proteinExistence type="predicted"/>